<comment type="similarity">
    <text evidence="1">Belongs to the membrane fusion protein (MFP) (TC 8.A.1) family.</text>
</comment>
<organism evidence="9 11">
    <name type="scientific">Salinibacter ruber</name>
    <dbReference type="NCBI Taxonomy" id="146919"/>
    <lineage>
        <taxon>Bacteria</taxon>
        <taxon>Pseudomonadati</taxon>
        <taxon>Rhodothermota</taxon>
        <taxon>Rhodothermia</taxon>
        <taxon>Rhodothermales</taxon>
        <taxon>Salinibacteraceae</taxon>
        <taxon>Salinibacter</taxon>
    </lineage>
</organism>
<feature type="domain" description="CusB-like beta-barrel" evidence="6">
    <location>
        <begin position="291"/>
        <end position="366"/>
    </location>
</feature>
<dbReference type="Gene3D" id="2.40.30.170">
    <property type="match status" value="1"/>
</dbReference>
<comment type="caution">
    <text evidence="9">The sequence shown here is derived from an EMBL/GenBank/DDBJ whole genome shotgun (WGS) entry which is preliminary data.</text>
</comment>
<evidence type="ECO:0000313" key="9">
    <source>
        <dbReference type="EMBL" id="MCS3709710.1"/>
    </source>
</evidence>
<dbReference type="FunFam" id="2.40.30.170:FF:000010">
    <property type="entry name" value="Efflux RND transporter periplasmic adaptor subunit"/>
    <property type="match status" value="1"/>
</dbReference>
<evidence type="ECO:0000259" key="8">
    <source>
        <dbReference type="Pfam" id="PF25975"/>
    </source>
</evidence>
<dbReference type="RefSeq" id="WP_259040298.1">
    <property type="nucleotide sequence ID" value="NZ_JANUAE010000004.1"/>
</dbReference>
<dbReference type="InterPro" id="IPR058648">
    <property type="entry name" value="HH_CzcB-like"/>
</dbReference>
<dbReference type="Gene3D" id="1.10.287.470">
    <property type="entry name" value="Helix hairpin bin"/>
    <property type="match status" value="1"/>
</dbReference>
<dbReference type="InterPro" id="IPR051909">
    <property type="entry name" value="MFP_Cation_Efflux"/>
</dbReference>
<sequence>MYSLVQRLQSTVSFSPGRLPILLSGLLVAAVLVAGCGGGQAEPSAGSAASTQQAAPDTATHDDSGHSEEQHAGGGSHEDAGPQEGGHSGEHGGAPRGVAIGAEKAEAIGVEVGTLSAGSATSTISRPATVQFDPNRVARIGPRIEGKIVRVTKDLGDRVREGEAVAVLSSVELGKAKSRYLTAQAHLKTRRRAYEREQALRADSISSEAALLEAQAQFEEAQAEFQAAEEELRLYGLSVADIKPAGEREIPLSHFRVTSPVTGTLQKRDVQIGQTVSAQETPFHVANSSRMWVMIDAYERDIANVEEGQQVRLTMSSLPGESAQGQIDFISRTLEEETRTLRMRAVVPNPEGVLRDGMYGRAHISTDQTVERALISTDAVQTIDGSSMVFVPGEEEGHFRAVEVRLGEESQSGMVELLSGLQPGDRAVTEGAFDLKAALTAQSRSAAHSH</sequence>
<proteinExistence type="inferred from homology"/>
<feature type="compositionally biased region" description="Basic and acidic residues" evidence="4">
    <location>
        <begin position="59"/>
        <end position="80"/>
    </location>
</feature>
<feature type="compositionally biased region" description="Gly residues" evidence="4">
    <location>
        <begin position="83"/>
        <end position="95"/>
    </location>
</feature>
<evidence type="ECO:0000313" key="11">
    <source>
        <dbReference type="Proteomes" id="UP001155057"/>
    </source>
</evidence>
<evidence type="ECO:0000259" key="7">
    <source>
        <dbReference type="Pfam" id="PF25973"/>
    </source>
</evidence>
<dbReference type="AlphaFoldDB" id="A0A9X2Q430"/>
<dbReference type="GO" id="GO:0022857">
    <property type="term" value="F:transmembrane transporter activity"/>
    <property type="evidence" value="ECO:0007669"/>
    <property type="project" value="InterPro"/>
</dbReference>
<dbReference type="InterPro" id="IPR058647">
    <property type="entry name" value="BSH_CzcB-like"/>
</dbReference>
<feature type="domain" description="CzcB-like C-terminal circularly permuted SH3-like" evidence="8">
    <location>
        <begin position="375"/>
        <end position="436"/>
    </location>
</feature>
<evidence type="ECO:0000313" key="10">
    <source>
        <dbReference type="EMBL" id="MCS4122355.1"/>
    </source>
</evidence>
<reference evidence="9" key="1">
    <citation type="submission" date="2022-08" db="EMBL/GenBank/DDBJ databases">
        <title>Genomic Encyclopedia of Type Strains, Phase V (KMG-V): Genome sequencing to study the core and pangenomes of soil and plant-associated prokaryotes.</title>
        <authorList>
            <person name="Whitman W."/>
        </authorList>
    </citation>
    <scope>NUCLEOTIDE SEQUENCE</scope>
    <source>
        <strain evidence="10">SP3026</strain>
        <strain evidence="9">SP3049</strain>
    </source>
</reference>
<dbReference type="PANTHER" id="PTHR30097:SF4">
    <property type="entry name" value="SLR6042 PROTEIN"/>
    <property type="match status" value="1"/>
</dbReference>
<evidence type="ECO:0000256" key="4">
    <source>
        <dbReference type="SAM" id="MobiDB-lite"/>
    </source>
</evidence>
<dbReference type="EMBL" id="JANUBL010000005">
    <property type="protein sequence ID" value="MCS4122355.1"/>
    <property type="molecule type" value="Genomic_DNA"/>
</dbReference>
<dbReference type="Proteomes" id="UP001155057">
    <property type="component" value="Unassembled WGS sequence"/>
</dbReference>
<feature type="domain" description="CzcB-like barrel-sandwich hybrid" evidence="7">
    <location>
        <begin position="136"/>
        <end position="287"/>
    </location>
</feature>
<dbReference type="EMBL" id="JANUAE010000004">
    <property type="protein sequence ID" value="MCS3709710.1"/>
    <property type="molecule type" value="Genomic_DNA"/>
</dbReference>
<dbReference type="Pfam" id="PF25973">
    <property type="entry name" value="BSH_CzcB"/>
    <property type="match status" value="1"/>
</dbReference>
<dbReference type="Pfam" id="PF25954">
    <property type="entry name" value="Beta-barrel_RND_2"/>
    <property type="match status" value="1"/>
</dbReference>
<evidence type="ECO:0000259" key="5">
    <source>
        <dbReference type="Pfam" id="PF25893"/>
    </source>
</evidence>
<dbReference type="GO" id="GO:0030313">
    <property type="term" value="C:cell envelope"/>
    <property type="evidence" value="ECO:0007669"/>
    <property type="project" value="TreeGrafter"/>
</dbReference>
<feature type="domain" description="CzcB-like alpha-helical hairpin" evidence="5">
    <location>
        <begin position="176"/>
        <end position="233"/>
    </location>
</feature>
<name>A0A9X2Q430_9BACT</name>
<dbReference type="Pfam" id="PF25893">
    <property type="entry name" value="HH_CzcB"/>
    <property type="match status" value="1"/>
</dbReference>
<dbReference type="GO" id="GO:0015679">
    <property type="term" value="P:plasma membrane copper ion transport"/>
    <property type="evidence" value="ECO:0007669"/>
    <property type="project" value="TreeGrafter"/>
</dbReference>
<accession>A0A9X2Q430</accession>
<dbReference type="SUPFAM" id="SSF111369">
    <property type="entry name" value="HlyD-like secretion proteins"/>
    <property type="match status" value="1"/>
</dbReference>
<protein>
    <submittedName>
        <fullName evidence="9">Cobalt-zinc-cadmium efflux system membrane fusion protein</fullName>
    </submittedName>
</protein>
<dbReference type="Pfam" id="PF25975">
    <property type="entry name" value="CzcB_C"/>
    <property type="match status" value="1"/>
</dbReference>
<evidence type="ECO:0000256" key="1">
    <source>
        <dbReference type="ARBA" id="ARBA00009477"/>
    </source>
</evidence>
<dbReference type="Proteomes" id="UP001155144">
    <property type="component" value="Unassembled WGS sequence"/>
</dbReference>
<keyword evidence="2" id="KW-0813">Transport</keyword>
<evidence type="ECO:0000256" key="2">
    <source>
        <dbReference type="ARBA" id="ARBA00022448"/>
    </source>
</evidence>
<dbReference type="InterPro" id="IPR006143">
    <property type="entry name" value="RND_pump_MFP"/>
</dbReference>
<dbReference type="PANTHER" id="PTHR30097">
    <property type="entry name" value="CATION EFFLUX SYSTEM PROTEIN CUSB"/>
    <property type="match status" value="1"/>
</dbReference>
<feature type="region of interest" description="Disordered" evidence="4">
    <location>
        <begin position="39"/>
        <end position="96"/>
    </location>
</feature>
<evidence type="ECO:0000256" key="3">
    <source>
        <dbReference type="SAM" id="Coils"/>
    </source>
</evidence>
<dbReference type="GO" id="GO:0016020">
    <property type="term" value="C:membrane"/>
    <property type="evidence" value="ECO:0007669"/>
    <property type="project" value="InterPro"/>
</dbReference>
<dbReference type="InterPro" id="IPR058792">
    <property type="entry name" value="Beta-barrel_RND_2"/>
</dbReference>
<feature type="compositionally biased region" description="Low complexity" evidence="4">
    <location>
        <begin position="44"/>
        <end position="55"/>
    </location>
</feature>
<dbReference type="GO" id="GO:0060003">
    <property type="term" value="P:copper ion export"/>
    <property type="evidence" value="ECO:0007669"/>
    <property type="project" value="TreeGrafter"/>
</dbReference>
<gene>
    <name evidence="10" type="ORF">GGP45_002715</name>
    <name evidence="9" type="ORF">GGP61_001314</name>
</gene>
<dbReference type="Gene3D" id="2.40.420.20">
    <property type="match status" value="1"/>
</dbReference>
<dbReference type="InterPro" id="IPR058649">
    <property type="entry name" value="CzcB_C"/>
</dbReference>
<dbReference type="NCBIfam" id="TIGR01730">
    <property type="entry name" value="RND_mfp"/>
    <property type="match status" value="1"/>
</dbReference>
<keyword evidence="3" id="KW-0175">Coiled coil</keyword>
<feature type="coiled-coil region" evidence="3">
    <location>
        <begin position="202"/>
        <end position="231"/>
    </location>
</feature>
<evidence type="ECO:0000259" key="6">
    <source>
        <dbReference type="Pfam" id="PF25954"/>
    </source>
</evidence>